<protein>
    <submittedName>
        <fullName evidence="1">Uncharacterized protein</fullName>
    </submittedName>
</protein>
<evidence type="ECO:0000313" key="2">
    <source>
        <dbReference type="Proteomes" id="UP000322838"/>
    </source>
</evidence>
<proteinExistence type="predicted"/>
<reference evidence="2" key="1">
    <citation type="submission" date="2019-07" db="EMBL/GenBank/DDBJ databases">
        <authorList>
            <person name="Cubo M.T."/>
            <person name="Espuny M.D.R."/>
            <person name="Balsanelli E."/>
        </authorList>
    </citation>
    <scope>NUCLEOTIDE SEQUENCE [LARGE SCALE GENOMIC DNA]</scope>
</reference>
<dbReference type="Proteomes" id="UP000322838">
    <property type="component" value="Segment"/>
</dbReference>
<organism evidence="1 2">
    <name type="scientific">Sinorhizobium phage ort11</name>
    <dbReference type="NCBI Taxonomy" id="2599764"/>
    <lineage>
        <taxon>Viruses</taxon>
        <taxon>Duplodnaviria</taxon>
        <taxon>Heunggongvirae</taxon>
        <taxon>Uroviricota</taxon>
        <taxon>Caudoviricetes</taxon>
        <taxon>Schitoviridae</taxon>
        <taxon>Huelvavirus</taxon>
        <taxon>Huelvavirus ort11</taxon>
    </lineage>
</organism>
<dbReference type="EMBL" id="MN228696">
    <property type="protein sequence ID" value="QEP29845.1"/>
    <property type="molecule type" value="Genomic_DNA"/>
</dbReference>
<name>A0A5C2H3Q3_9CAUD</name>
<keyword evidence="2" id="KW-1185">Reference proteome</keyword>
<sequence length="150" mass="17823">MADDLGVYYRYYDELSAGGYYGVDGIPRPPSVKIKLEEFKITKKTPKGVYISRVRYIHDHYENEQLILDHWSKKYAYPTKEEAQKDFLRRKRNQLAIHEERALRAREAYNTACFEFKQESEIPRTAELQQVYGKDILFDLSKDLDDDVPY</sequence>
<accession>A0A5C2H3Q3</accession>
<evidence type="ECO:0000313" key="1">
    <source>
        <dbReference type="EMBL" id="QEP29845.1"/>
    </source>
</evidence>
<gene>
    <name evidence="1" type="ORF">Smphiort11_047</name>
</gene>